<sequence length="235" mass="25984">MSKNTSQAYPRSHMRSSFSSAVSTSWRSKLGTSAWRLWRPCSPRGTGQPLEPISWWRMRRVWIPEQEKMTYPSARRLHFDGGRPGLFHFYRLPAIYGPAGVGPRSQRGSPLVRLQGRQKDGLRAILASQRPVLASQQPVLAMITAGDRVPEPGRCSYFSTGVAGGLEQRGPPRRAGTGGHLLPNDDTRQVVACPLNKFERHFKPRPTGSNSSGTSGSNDSSEDADHDRFTTKQGS</sequence>
<feature type="region of interest" description="Disordered" evidence="1">
    <location>
        <begin position="162"/>
        <end position="235"/>
    </location>
</feature>
<evidence type="ECO:0000256" key="1">
    <source>
        <dbReference type="SAM" id="MobiDB-lite"/>
    </source>
</evidence>
<accession>A0A4Z2H384</accession>
<proteinExistence type="predicted"/>
<dbReference type="Proteomes" id="UP000314294">
    <property type="component" value="Unassembled WGS sequence"/>
</dbReference>
<feature type="compositionally biased region" description="Low complexity" evidence="1">
    <location>
        <begin position="207"/>
        <end position="219"/>
    </location>
</feature>
<organism evidence="2 3">
    <name type="scientific">Liparis tanakae</name>
    <name type="common">Tanaka's snailfish</name>
    <dbReference type="NCBI Taxonomy" id="230148"/>
    <lineage>
        <taxon>Eukaryota</taxon>
        <taxon>Metazoa</taxon>
        <taxon>Chordata</taxon>
        <taxon>Craniata</taxon>
        <taxon>Vertebrata</taxon>
        <taxon>Euteleostomi</taxon>
        <taxon>Actinopterygii</taxon>
        <taxon>Neopterygii</taxon>
        <taxon>Teleostei</taxon>
        <taxon>Neoteleostei</taxon>
        <taxon>Acanthomorphata</taxon>
        <taxon>Eupercaria</taxon>
        <taxon>Perciformes</taxon>
        <taxon>Cottioidei</taxon>
        <taxon>Cottales</taxon>
        <taxon>Liparidae</taxon>
        <taxon>Liparis</taxon>
    </lineage>
</organism>
<reference evidence="2 3" key="1">
    <citation type="submission" date="2019-03" db="EMBL/GenBank/DDBJ databases">
        <title>First draft genome of Liparis tanakae, snailfish: a comprehensive survey of snailfish specific genes.</title>
        <authorList>
            <person name="Kim W."/>
            <person name="Song I."/>
            <person name="Jeong J.-H."/>
            <person name="Kim D."/>
            <person name="Kim S."/>
            <person name="Ryu S."/>
            <person name="Song J.Y."/>
            <person name="Lee S.K."/>
        </authorList>
    </citation>
    <scope>NUCLEOTIDE SEQUENCE [LARGE SCALE GENOMIC DNA]</scope>
    <source>
        <tissue evidence="2">Muscle</tissue>
    </source>
</reference>
<dbReference type="EMBL" id="SRLO01000338">
    <property type="protein sequence ID" value="TNN60229.1"/>
    <property type="molecule type" value="Genomic_DNA"/>
</dbReference>
<protein>
    <submittedName>
        <fullName evidence="2">Uncharacterized protein</fullName>
    </submittedName>
</protein>
<evidence type="ECO:0000313" key="2">
    <source>
        <dbReference type="EMBL" id="TNN60229.1"/>
    </source>
</evidence>
<gene>
    <name evidence="2" type="ORF">EYF80_029564</name>
</gene>
<evidence type="ECO:0000313" key="3">
    <source>
        <dbReference type="Proteomes" id="UP000314294"/>
    </source>
</evidence>
<feature type="compositionally biased region" description="Basic and acidic residues" evidence="1">
    <location>
        <begin position="223"/>
        <end position="235"/>
    </location>
</feature>
<keyword evidence="3" id="KW-1185">Reference proteome</keyword>
<dbReference type="AlphaFoldDB" id="A0A4Z2H384"/>
<name>A0A4Z2H384_9TELE</name>
<comment type="caution">
    <text evidence="2">The sequence shown here is derived from an EMBL/GenBank/DDBJ whole genome shotgun (WGS) entry which is preliminary data.</text>
</comment>